<dbReference type="EMBL" id="JAESWA010000017">
    <property type="protein sequence ID" value="MBL4930826.1"/>
    <property type="molecule type" value="Genomic_DNA"/>
</dbReference>
<evidence type="ECO:0000256" key="11">
    <source>
        <dbReference type="ARBA" id="ARBA00030399"/>
    </source>
</evidence>
<feature type="binding site" evidence="14">
    <location>
        <begin position="255"/>
        <end position="261"/>
    </location>
    <ligand>
        <name>S-adenosyl-L-methionine</name>
        <dbReference type="ChEBI" id="CHEBI:59789"/>
    </ligand>
</feature>
<evidence type="ECO:0000256" key="5">
    <source>
        <dbReference type="ARBA" id="ARBA00022490"/>
    </source>
</evidence>
<dbReference type="Gene3D" id="3.30.70.1170">
    <property type="entry name" value="Sun protein, domain 3"/>
    <property type="match status" value="1"/>
</dbReference>
<evidence type="ECO:0000256" key="1">
    <source>
        <dbReference type="ARBA" id="ARBA00002724"/>
    </source>
</evidence>
<dbReference type="InterPro" id="IPR001678">
    <property type="entry name" value="MeTrfase_RsmB-F_NOP2_dom"/>
</dbReference>
<evidence type="ECO:0000256" key="7">
    <source>
        <dbReference type="ARBA" id="ARBA00022603"/>
    </source>
</evidence>
<keyword evidence="6" id="KW-0698">rRNA processing</keyword>
<evidence type="ECO:0000259" key="15">
    <source>
        <dbReference type="PROSITE" id="PS51686"/>
    </source>
</evidence>
<keyword evidence="8 14" id="KW-0808">Transferase</keyword>
<dbReference type="PANTHER" id="PTHR22807">
    <property type="entry name" value="NOP2 YEAST -RELATED NOL1/NOP2/FMU SUN DOMAIN-CONTAINING"/>
    <property type="match status" value="1"/>
</dbReference>
<evidence type="ECO:0000256" key="6">
    <source>
        <dbReference type="ARBA" id="ARBA00022552"/>
    </source>
</evidence>
<dbReference type="InterPro" id="IPR054728">
    <property type="entry name" value="RsmB-like_ferredoxin"/>
</dbReference>
<dbReference type="AlphaFoldDB" id="A0A937FFW9"/>
<comment type="caution">
    <text evidence="16">The sequence shown here is derived from an EMBL/GenBank/DDBJ whole genome shotgun (WGS) entry which is preliminary data.</text>
</comment>
<proteinExistence type="inferred from homology"/>
<dbReference type="InterPro" id="IPR023267">
    <property type="entry name" value="RCMT"/>
</dbReference>
<dbReference type="InterPro" id="IPR011023">
    <property type="entry name" value="Nop2p"/>
</dbReference>
<dbReference type="CDD" id="cd02440">
    <property type="entry name" value="AdoMet_MTases"/>
    <property type="match status" value="1"/>
</dbReference>
<dbReference type="GO" id="GO:0006355">
    <property type="term" value="P:regulation of DNA-templated transcription"/>
    <property type="evidence" value="ECO:0007669"/>
    <property type="project" value="InterPro"/>
</dbReference>
<accession>A0A937FFW9</accession>
<dbReference type="InterPro" id="IPR018314">
    <property type="entry name" value="RsmB/NOL1/NOP2-like_CS"/>
</dbReference>
<dbReference type="FunFam" id="3.40.50.150:FF:000022">
    <property type="entry name" value="Ribosomal RNA small subunit methyltransferase B"/>
    <property type="match status" value="1"/>
</dbReference>
<keyword evidence="10 14" id="KW-0694">RNA-binding</keyword>
<protein>
    <recommendedName>
        <fullName evidence="4">16S rRNA (cytosine(967)-C(5))-methyltransferase</fullName>
        <ecNumber evidence="4">2.1.1.176</ecNumber>
    </recommendedName>
    <alternativeName>
        <fullName evidence="11">16S rRNA m5C967 methyltransferase</fullName>
    </alternativeName>
    <alternativeName>
        <fullName evidence="12">rRNA (cytosine-C(5)-)-methyltransferase RsmB</fullName>
    </alternativeName>
</protein>
<evidence type="ECO:0000256" key="3">
    <source>
        <dbReference type="ARBA" id="ARBA00007494"/>
    </source>
</evidence>
<name>A0A937FFW9_9CLOT</name>
<dbReference type="Gene3D" id="1.10.940.10">
    <property type="entry name" value="NusB-like"/>
    <property type="match status" value="1"/>
</dbReference>
<dbReference type="Pfam" id="PF01029">
    <property type="entry name" value="NusB"/>
    <property type="match status" value="1"/>
</dbReference>
<feature type="active site" description="Nucleophile" evidence="14">
    <location>
        <position position="377"/>
    </location>
</feature>
<evidence type="ECO:0000256" key="9">
    <source>
        <dbReference type="ARBA" id="ARBA00022691"/>
    </source>
</evidence>
<dbReference type="Proteomes" id="UP000623681">
    <property type="component" value="Unassembled WGS sequence"/>
</dbReference>
<dbReference type="RefSeq" id="WP_202766209.1">
    <property type="nucleotide sequence ID" value="NZ_JAESWA010000017.1"/>
</dbReference>
<gene>
    <name evidence="16" type="primary">rsmB</name>
    <name evidence="16" type="ORF">JK634_03345</name>
</gene>
<feature type="domain" description="SAM-dependent MTase RsmB/NOP-type" evidence="15">
    <location>
        <begin position="165"/>
        <end position="438"/>
    </location>
</feature>
<dbReference type="SUPFAM" id="SSF53335">
    <property type="entry name" value="S-adenosyl-L-methionine-dependent methyltransferases"/>
    <property type="match status" value="1"/>
</dbReference>
<comment type="similarity">
    <text evidence="3 14">Belongs to the class I-like SAM-binding methyltransferase superfamily. RsmB/NOP family.</text>
</comment>
<evidence type="ECO:0000256" key="8">
    <source>
        <dbReference type="ARBA" id="ARBA00022679"/>
    </source>
</evidence>
<dbReference type="InterPro" id="IPR006027">
    <property type="entry name" value="NusB_RsmB_TIM44"/>
</dbReference>
<dbReference type="FunFam" id="3.30.70.1170:FF:000003">
    <property type="entry name" value="16S rRNA (Cytosine(967)-C(5))-methyltransferase RsmB"/>
    <property type="match status" value="1"/>
</dbReference>
<feature type="binding site" evidence="14">
    <location>
        <position position="306"/>
    </location>
    <ligand>
        <name>S-adenosyl-L-methionine</name>
        <dbReference type="ChEBI" id="CHEBI:59789"/>
    </ligand>
</feature>
<sequence length="440" mass="49945">MNSRKLATKVLDSVLNGGAYSNIALNNAFKTADLDIKDKGLVTEIVYGTIKYKQSIDDIIALYVKDINKIDKEIINVLRSAIYQIKYLDKIPPYAAVNEAVNIAKKHSMSSSKFVNGVLRNFLRNKEKEPRFKDNKSKIAFEYSFPRWLVEFFTKQYGEEKALDILKGLNMTPKLTVRVNSLKSSYEELLEELETEGYDVSEGFASPDAIVINRGSSIEGNKAFRDGKIFVQDESAMLVSSLLELEENMKVADLCSAPGGKSTHIAELMNNKGEVYSFDIHSNKLSLIEDNAKRLGIEIIKTEKQDATEYNSSLENAFDRVLLDVPCSGLGIIRKKPEIKWQKDLKSLKEIQSIQKKILDNAWKYLKPGGVMVYSTCTLNKEENEENVRYLLNNNEDCQIEKIYIGTLPNFIYNVDGTLTILPNEYMDGFFIGKLRKRQV</sequence>
<dbReference type="GO" id="GO:0008649">
    <property type="term" value="F:rRNA methyltransferase activity"/>
    <property type="evidence" value="ECO:0007669"/>
    <property type="project" value="InterPro"/>
</dbReference>
<evidence type="ECO:0000313" key="17">
    <source>
        <dbReference type="Proteomes" id="UP000623681"/>
    </source>
</evidence>
<comment type="subcellular location">
    <subcellularLocation>
        <location evidence="2">Cytoplasm</location>
    </subcellularLocation>
</comment>
<organism evidence="16 17">
    <name type="scientific">Clostridium paridis</name>
    <dbReference type="NCBI Taxonomy" id="2803863"/>
    <lineage>
        <taxon>Bacteria</taxon>
        <taxon>Bacillati</taxon>
        <taxon>Bacillota</taxon>
        <taxon>Clostridia</taxon>
        <taxon>Eubacteriales</taxon>
        <taxon>Clostridiaceae</taxon>
        <taxon>Clostridium</taxon>
    </lineage>
</organism>
<dbReference type="NCBIfam" id="NF011494">
    <property type="entry name" value="PRK14902.1"/>
    <property type="match status" value="1"/>
</dbReference>
<keyword evidence="17" id="KW-1185">Reference proteome</keyword>
<keyword evidence="7 14" id="KW-0489">Methyltransferase</keyword>
<dbReference type="SUPFAM" id="SSF48013">
    <property type="entry name" value="NusB-like"/>
    <property type="match status" value="1"/>
</dbReference>
<dbReference type="NCBIfam" id="TIGR00446">
    <property type="entry name" value="nop2p"/>
    <property type="match status" value="1"/>
</dbReference>
<evidence type="ECO:0000256" key="4">
    <source>
        <dbReference type="ARBA" id="ARBA00012140"/>
    </source>
</evidence>
<comment type="function">
    <text evidence="1">Specifically methylates the cytosine at position 967 (m5C967) of 16S rRNA.</text>
</comment>
<dbReference type="Gene3D" id="3.40.50.150">
    <property type="entry name" value="Vaccinia Virus protein VP39"/>
    <property type="match status" value="1"/>
</dbReference>
<dbReference type="GO" id="GO:0005737">
    <property type="term" value="C:cytoplasm"/>
    <property type="evidence" value="ECO:0007669"/>
    <property type="project" value="UniProtKB-SubCell"/>
</dbReference>
<reference evidence="16" key="1">
    <citation type="submission" date="2021-01" db="EMBL/GenBank/DDBJ databases">
        <title>Genome public.</title>
        <authorList>
            <person name="Liu C."/>
            <person name="Sun Q."/>
        </authorList>
    </citation>
    <scope>NUCLEOTIDE SEQUENCE</scope>
    <source>
        <strain evidence="16">YIM B02565</strain>
    </source>
</reference>
<evidence type="ECO:0000256" key="14">
    <source>
        <dbReference type="PROSITE-ProRule" id="PRU01023"/>
    </source>
</evidence>
<dbReference type="NCBIfam" id="TIGR00563">
    <property type="entry name" value="rsmB"/>
    <property type="match status" value="1"/>
</dbReference>
<evidence type="ECO:0000256" key="12">
    <source>
        <dbReference type="ARBA" id="ARBA00031088"/>
    </source>
</evidence>
<evidence type="ECO:0000256" key="2">
    <source>
        <dbReference type="ARBA" id="ARBA00004496"/>
    </source>
</evidence>
<dbReference type="GO" id="GO:0003723">
    <property type="term" value="F:RNA binding"/>
    <property type="evidence" value="ECO:0007669"/>
    <property type="project" value="UniProtKB-UniRule"/>
</dbReference>
<feature type="binding site" evidence="14">
    <location>
        <position position="279"/>
    </location>
    <ligand>
        <name>S-adenosyl-L-methionine</name>
        <dbReference type="ChEBI" id="CHEBI:59789"/>
    </ligand>
</feature>
<dbReference type="InterPro" id="IPR004573">
    <property type="entry name" value="rRNA_ssu_MeTfrase_B"/>
</dbReference>
<dbReference type="EC" id="2.1.1.176" evidence="4"/>
<dbReference type="InterPro" id="IPR029063">
    <property type="entry name" value="SAM-dependent_MTases_sf"/>
</dbReference>
<evidence type="ECO:0000256" key="13">
    <source>
        <dbReference type="ARBA" id="ARBA00047283"/>
    </source>
</evidence>
<dbReference type="InterPro" id="IPR049560">
    <property type="entry name" value="MeTrfase_RsmB-F_NOP2_cat"/>
</dbReference>
<evidence type="ECO:0000313" key="16">
    <source>
        <dbReference type="EMBL" id="MBL4930826.1"/>
    </source>
</evidence>
<comment type="catalytic activity">
    <reaction evidence="13">
        <text>cytidine(967) in 16S rRNA + S-adenosyl-L-methionine = 5-methylcytidine(967) in 16S rRNA + S-adenosyl-L-homocysteine + H(+)</text>
        <dbReference type="Rhea" id="RHEA:42748"/>
        <dbReference type="Rhea" id="RHEA-COMP:10219"/>
        <dbReference type="Rhea" id="RHEA-COMP:10220"/>
        <dbReference type="ChEBI" id="CHEBI:15378"/>
        <dbReference type="ChEBI" id="CHEBI:57856"/>
        <dbReference type="ChEBI" id="CHEBI:59789"/>
        <dbReference type="ChEBI" id="CHEBI:74483"/>
        <dbReference type="ChEBI" id="CHEBI:82748"/>
        <dbReference type="EC" id="2.1.1.176"/>
    </reaction>
</comment>
<feature type="binding site" evidence="14">
    <location>
        <position position="324"/>
    </location>
    <ligand>
        <name>S-adenosyl-L-methionine</name>
        <dbReference type="ChEBI" id="CHEBI:59789"/>
    </ligand>
</feature>
<keyword evidence="9 14" id="KW-0949">S-adenosyl-L-methionine</keyword>
<dbReference type="InterPro" id="IPR035926">
    <property type="entry name" value="NusB-like_sf"/>
</dbReference>
<dbReference type="PROSITE" id="PS51686">
    <property type="entry name" value="SAM_MT_RSMB_NOP"/>
    <property type="match status" value="1"/>
</dbReference>
<dbReference type="PRINTS" id="PR02008">
    <property type="entry name" value="RCMTFAMILY"/>
</dbReference>
<dbReference type="PANTHER" id="PTHR22807:SF53">
    <property type="entry name" value="RIBOSOMAL RNA SMALL SUBUNIT METHYLTRANSFERASE B-RELATED"/>
    <property type="match status" value="1"/>
</dbReference>
<evidence type="ECO:0000256" key="10">
    <source>
        <dbReference type="ARBA" id="ARBA00022884"/>
    </source>
</evidence>
<keyword evidence="5" id="KW-0963">Cytoplasm</keyword>
<dbReference type="FunFam" id="1.10.940.10:FF:000006">
    <property type="entry name" value="16S rRNA (Cytosine(967)-C(5))-methyltransferase RsmB"/>
    <property type="match status" value="1"/>
</dbReference>
<dbReference type="Pfam" id="PF22458">
    <property type="entry name" value="RsmF-B_ferredox"/>
    <property type="match status" value="1"/>
</dbReference>
<dbReference type="PROSITE" id="PS01153">
    <property type="entry name" value="NOL1_NOP2_SUN"/>
    <property type="match status" value="1"/>
</dbReference>
<dbReference type="Pfam" id="PF01189">
    <property type="entry name" value="Methyltr_RsmB-F"/>
    <property type="match status" value="1"/>
</dbReference>